<reference evidence="2" key="1">
    <citation type="submission" date="2021-01" db="UniProtKB">
        <authorList>
            <consortium name="EnsemblMetazoa"/>
        </authorList>
    </citation>
    <scope>IDENTIFICATION</scope>
</reference>
<evidence type="ECO:0000313" key="2">
    <source>
        <dbReference type="EnsemblMetazoa" id="CLYHEMP025333.1"/>
    </source>
</evidence>
<accession>A0A7M5XM38</accession>
<evidence type="ECO:0008006" key="4">
    <source>
        <dbReference type="Google" id="ProtNLM"/>
    </source>
</evidence>
<dbReference type="OrthoDB" id="5982747at2759"/>
<dbReference type="Proteomes" id="UP000594262">
    <property type="component" value="Unplaced"/>
</dbReference>
<name>A0A7M5XM38_9CNID</name>
<organism evidence="2 3">
    <name type="scientific">Clytia hemisphaerica</name>
    <dbReference type="NCBI Taxonomy" id="252671"/>
    <lineage>
        <taxon>Eukaryota</taxon>
        <taxon>Metazoa</taxon>
        <taxon>Cnidaria</taxon>
        <taxon>Hydrozoa</taxon>
        <taxon>Hydroidolina</taxon>
        <taxon>Leptothecata</taxon>
        <taxon>Obeliida</taxon>
        <taxon>Clytiidae</taxon>
        <taxon>Clytia</taxon>
    </lineage>
</organism>
<dbReference type="Gene3D" id="3.40.50.12690">
    <property type="match status" value="1"/>
</dbReference>
<feature type="region of interest" description="Disordered" evidence="1">
    <location>
        <begin position="122"/>
        <end position="157"/>
    </location>
</feature>
<keyword evidence="3" id="KW-1185">Reference proteome</keyword>
<dbReference type="SUPFAM" id="SSF52266">
    <property type="entry name" value="SGNH hydrolase"/>
    <property type="match status" value="1"/>
</dbReference>
<protein>
    <recommendedName>
        <fullName evidence="4">Scavenger receptor cysteine-rich type 1 M130</fullName>
    </recommendedName>
</protein>
<dbReference type="AlphaFoldDB" id="A0A7M5XM38"/>
<evidence type="ECO:0000256" key="1">
    <source>
        <dbReference type="SAM" id="MobiDB-lite"/>
    </source>
</evidence>
<feature type="compositionally biased region" description="Basic and acidic residues" evidence="1">
    <location>
        <begin position="125"/>
        <end position="135"/>
    </location>
</feature>
<sequence>NDTFERNLATVDDFKDKFISMLEGHVIFLEEEIRHKNTIIESLIQTNRCTFLQGKGQNQNSVSNSNKEITRKNTFLPTNQSKSNNLEQANEFFQIPKRTSKNVQTKHGEAITLENRFNPLQVNDKINESSDERESNVANSENITERKKRKRNRGKTESRRYVAIIGDSILKEVKGHLLSTPKENVVVKSFSGATTTQMYDYSKPTLEMKPDQLVIHVGTNDLKKTSNNDEIVDNIVKLALHCYNSNE</sequence>
<dbReference type="EnsemblMetazoa" id="CLYHEMT025333.1">
    <property type="protein sequence ID" value="CLYHEMP025333.1"/>
    <property type="gene ID" value="CLYHEMG025333"/>
</dbReference>
<evidence type="ECO:0000313" key="3">
    <source>
        <dbReference type="Proteomes" id="UP000594262"/>
    </source>
</evidence>
<proteinExistence type="predicted"/>